<evidence type="ECO:0000313" key="3">
    <source>
        <dbReference type="Proteomes" id="UP000662111"/>
    </source>
</evidence>
<evidence type="ECO:0000313" key="2">
    <source>
        <dbReference type="EMBL" id="GGK77955.1"/>
    </source>
</evidence>
<keyword evidence="3" id="KW-1185">Reference proteome</keyword>
<dbReference type="Proteomes" id="UP000662111">
    <property type="component" value="Unassembled WGS sequence"/>
</dbReference>
<evidence type="ECO:0008006" key="4">
    <source>
        <dbReference type="Google" id="ProtNLM"/>
    </source>
</evidence>
<evidence type="ECO:0000256" key="1">
    <source>
        <dbReference type="SAM" id="MobiDB-lite"/>
    </source>
</evidence>
<accession>A0ABQ2FAL1</accession>
<dbReference type="EMBL" id="BMLB01000006">
    <property type="protein sequence ID" value="GGK77955.1"/>
    <property type="molecule type" value="Genomic_DNA"/>
</dbReference>
<name>A0ABQ2FAL1_9MICO</name>
<reference evidence="3" key="1">
    <citation type="journal article" date="2019" name="Int. J. Syst. Evol. Microbiol.">
        <title>The Global Catalogue of Microorganisms (GCM) 10K type strain sequencing project: providing services to taxonomists for standard genome sequencing and annotation.</title>
        <authorList>
            <consortium name="The Broad Institute Genomics Platform"/>
            <consortium name="The Broad Institute Genome Sequencing Center for Infectious Disease"/>
            <person name="Wu L."/>
            <person name="Ma J."/>
        </authorList>
    </citation>
    <scope>NUCLEOTIDE SEQUENCE [LARGE SCALE GENOMIC DNA]</scope>
    <source>
        <strain evidence="3">CGMCC 1.5362</strain>
    </source>
</reference>
<proteinExistence type="predicted"/>
<comment type="caution">
    <text evidence="2">The sequence shown here is derived from an EMBL/GenBank/DDBJ whole genome shotgun (WGS) entry which is preliminary data.</text>
</comment>
<protein>
    <recommendedName>
        <fullName evidence="4">Peptidase MA-like domain-containing protein</fullName>
    </recommendedName>
</protein>
<gene>
    <name evidence="2" type="ORF">GCM10011509_28110</name>
</gene>
<sequence length="446" mass="47816">MALAAALTLGGCGTLVEAVPTVPSATLPPEAVGLPADAVPGPSADRASGTGAGAHEPLEDADVVDLVARMDAVLTEGTEDDWAAFFEGEELVEQQRRWFRAVREVPMDVRELLPDAVVERDTGDGTVVQLVLAHQVTGADPVPARESYRMTVRRAAGQEPLVSAVEGADRSDGHPQLWDLDAVDVTVTDQLVLLAPAGRRDDVTALLPGLESAVANVFLDFGTGGRQRLVVQLVDEATLRAIADDTGLAVDPAGVSITMQGLGERPAPGELGVGVSEERVDRVVLDLDLLVEELAFGTPPGGWGLMRHEAVHAVMDGDPDVRPPVWVWEGLAEWYGYRRDYVVDEAYRAALDPLGEEPLELPDSFSDYYYDSQEAGELAYASSAMVFSFLEQRFGFETARDVGVGLTRVDTWRDAADADALLVERTGLTLEALEREWAAWAAATYG</sequence>
<organism evidence="2 3">
    <name type="scientific">Ornithinimicrobium pekingense</name>
    <dbReference type="NCBI Taxonomy" id="384677"/>
    <lineage>
        <taxon>Bacteria</taxon>
        <taxon>Bacillati</taxon>
        <taxon>Actinomycetota</taxon>
        <taxon>Actinomycetes</taxon>
        <taxon>Micrococcales</taxon>
        <taxon>Ornithinimicrobiaceae</taxon>
        <taxon>Ornithinimicrobium</taxon>
    </lineage>
</organism>
<feature type="region of interest" description="Disordered" evidence="1">
    <location>
        <begin position="33"/>
        <end position="58"/>
    </location>
</feature>